<comment type="caution">
    <text evidence="3">The sequence shown here is derived from an EMBL/GenBank/DDBJ whole genome shotgun (WGS) entry which is preliminary data.</text>
</comment>
<protein>
    <submittedName>
        <fullName evidence="3">Fungal protein</fullName>
    </submittedName>
</protein>
<feature type="region of interest" description="Disordered" evidence="1">
    <location>
        <begin position="133"/>
        <end position="163"/>
    </location>
</feature>
<accession>A0A8H3QS64</accession>
<dbReference type="EMBL" id="BLAL01000187">
    <property type="protein sequence ID" value="GES89512.1"/>
    <property type="molecule type" value="Genomic_DNA"/>
</dbReference>
<evidence type="ECO:0000256" key="1">
    <source>
        <dbReference type="SAM" id="MobiDB-lite"/>
    </source>
</evidence>
<dbReference type="AlphaFoldDB" id="A0A8H3QS64"/>
<evidence type="ECO:0000313" key="3">
    <source>
        <dbReference type="EMBL" id="GES89512.1"/>
    </source>
</evidence>
<reference evidence="3" key="1">
    <citation type="submission" date="2019-10" db="EMBL/GenBank/DDBJ databases">
        <title>Conservation and host-specific expression of non-tandemly repeated heterogenous ribosome RNA gene in arbuscular mycorrhizal fungi.</title>
        <authorList>
            <person name="Maeda T."/>
            <person name="Kobayashi Y."/>
            <person name="Nakagawa T."/>
            <person name="Ezawa T."/>
            <person name="Yamaguchi K."/>
            <person name="Bino T."/>
            <person name="Nishimoto Y."/>
            <person name="Shigenobu S."/>
            <person name="Kawaguchi M."/>
        </authorList>
    </citation>
    <scope>NUCLEOTIDE SEQUENCE</scope>
    <source>
        <strain evidence="3">HR1</strain>
    </source>
</reference>
<gene>
    <name evidence="3" type="ORF">RCL2_001641000</name>
</gene>
<name>A0A8H3QS64_9GLOM</name>
<dbReference type="InterPro" id="IPR057227">
    <property type="entry name" value="DUF7905"/>
</dbReference>
<dbReference type="Proteomes" id="UP000615446">
    <property type="component" value="Unassembled WGS sequence"/>
</dbReference>
<feature type="domain" description="DUF7905" evidence="2">
    <location>
        <begin position="320"/>
        <end position="618"/>
    </location>
</feature>
<organism evidence="3 4">
    <name type="scientific">Rhizophagus clarus</name>
    <dbReference type="NCBI Taxonomy" id="94130"/>
    <lineage>
        <taxon>Eukaryota</taxon>
        <taxon>Fungi</taxon>
        <taxon>Fungi incertae sedis</taxon>
        <taxon>Mucoromycota</taxon>
        <taxon>Glomeromycotina</taxon>
        <taxon>Glomeromycetes</taxon>
        <taxon>Glomerales</taxon>
        <taxon>Glomeraceae</taxon>
        <taxon>Rhizophagus</taxon>
    </lineage>
</organism>
<dbReference type="OrthoDB" id="4739136at2759"/>
<evidence type="ECO:0000313" key="4">
    <source>
        <dbReference type="Proteomes" id="UP000615446"/>
    </source>
</evidence>
<feature type="compositionally biased region" description="Basic and acidic residues" evidence="1">
    <location>
        <begin position="134"/>
        <end position="143"/>
    </location>
</feature>
<proteinExistence type="predicted"/>
<feature type="compositionally biased region" description="Basic and acidic residues" evidence="1">
    <location>
        <begin position="150"/>
        <end position="160"/>
    </location>
</feature>
<sequence>MSKSFYSHEMENDIHYDEYEADIWKQPRQTQKKEIKYDDYEDRSTPKRNPDEVWLIPPNVRPVDILGEKRTHMQRIEKLTNTHMFYNEDEAQIEMWGGSREDIEQALKQWCALAENVLTKDLQERSKRKVKGWAKPEKALTEKQKRKMERRREREERDYKGFPPDQKPFNGHFVLPNSEIPISRIIGEKEETLHPVRAETKCYMWYEPSSNLIRIVGDTYDSVEEATMRVKHLYIKVVASRSVPTLQTKDNMVIYKGWVLHMIEPPHKPYKVRIANPASWFNKPHDIPGLFKLLEPVLEGDKISVVGKKGSSKDLNPNSNFDALHNIRVSNVRRIEDALLKAFGTIHLFDEEIKMRIRFGHVCLTDFPKEPLWPIDRLNDKILSDSRLQSKFATCLATDRKQLDSLFEVLSDCDRQWDGSPFREFKINVIRKPPQGGRNARNARNVDPWPCAFDVQFKDDGKIGLWNVTTDEKNILDINMSCLDNVYSWKLNIKTAKRLPNDKFNALGTFVYKLRLSQNNHLVYSNTDEINVTSVCEKTRWKYWWDDHYVVEVTRYKFWQLTKHVNSPPGVEIPLDKEPATVTYGVSFYRKSWEDNFAFNSNLNVGETPEWHPYDIMEETGGVNVLLSEIRNFLETLQDKLPMSEAFKLFCLNK</sequence>
<evidence type="ECO:0000259" key="2">
    <source>
        <dbReference type="Pfam" id="PF25482"/>
    </source>
</evidence>
<feature type="region of interest" description="Disordered" evidence="1">
    <location>
        <begin position="27"/>
        <end position="51"/>
    </location>
</feature>
<dbReference type="Pfam" id="PF25482">
    <property type="entry name" value="DUF7905"/>
    <property type="match status" value="1"/>
</dbReference>